<dbReference type="GO" id="GO:0000155">
    <property type="term" value="F:phosphorelay sensor kinase activity"/>
    <property type="evidence" value="ECO:0007669"/>
    <property type="project" value="InterPro"/>
</dbReference>
<dbReference type="PROSITE" id="PS50112">
    <property type="entry name" value="PAS"/>
    <property type="match status" value="1"/>
</dbReference>
<dbReference type="InterPro" id="IPR003594">
    <property type="entry name" value="HATPase_dom"/>
</dbReference>
<keyword evidence="3 4" id="KW-0597">Phosphoprotein</keyword>
<evidence type="ECO:0000256" key="1">
    <source>
        <dbReference type="ARBA" id="ARBA00000085"/>
    </source>
</evidence>
<keyword evidence="10" id="KW-1185">Reference proteome</keyword>
<dbReference type="InterPro" id="IPR001789">
    <property type="entry name" value="Sig_transdc_resp-reg_receiver"/>
</dbReference>
<proteinExistence type="predicted"/>
<dbReference type="CDD" id="cd00130">
    <property type="entry name" value="PAS"/>
    <property type="match status" value="1"/>
</dbReference>
<dbReference type="Gene3D" id="1.10.287.130">
    <property type="match status" value="1"/>
</dbReference>
<dbReference type="PROSITE" id="PS50110">
    <property type="entry name" value="RESPONSE_REGULATORY"/>
    <property type="match status" value="1"/>
</dbReference>
<dbReference type="EC" id="2.7.13.3" evidence="2"/>
<dbReference type="SUPFAM" id="SSF55874">
    <property type="entry name" value="ATPase domain of HSP90 chaperone/DNA topoisomerase II/histidine kinase"/>
    <property type="match status" value="1"/>
</dbReference>
<feature type="domain" description="Histidine kinase" evidence="5">
    <location>
        <begin position="169"/>
        <end position="388"/>
    </location>
</feature>
<dbReference type="Proteomes" id="UP000323164">
    <property type="component" value="Unassembled WGS sequence"/>
</dbReference>
<organism evidence="9 10">
    <name type="scientific">Cognatilysobacter lacus</name>
    <dbReference type="NCBI Taxonomy" id="1643323"/>
    <lineage>
        <taxon>Bacteria</taxon>
        <taxon>Pseudomonadati</taxon>
        <taxon>Pseudomonadota</taxon>
        <taxon>Gammaproteobacteria</taxon>
        <taxon>Lysobacterales</taxon>
        <taxon>Lysobacteraceae</taxon>
        <taxon>Cognatilysobacter</taxon>
    </lineage>
</organism>
<evidence type="ECO:0000313" key="10">
    <source>
        <dbReference type="Proteomes" id="UP000323164"/>
    </source>
</evidence>
<dbReference type="EMBL" id="VTRV01000007">
    <property type="protein sequence ID" value="TZF91534.1"/>
    <property type="molecule type" value="Genomic_DNA"/>
</dbReference>
<dbReference type="SMART" id="SM00091">
    <property type="entry name" value="PAS"/>
    <property type="match status" value="1"/>
</dbReference>
<evidence type="ECO:0000259" key="7">
    <source>
        <dbReference type="PROSITE" id="PS50112"/>
    </source>
</evidence>
<feature type="domain" description="Response regulatory" evidence="6">
    <location>
        <begin position="403"/>
        <end position="516"/>
    </location>
</feature>
<dbReference type="InterPro" id="IPR005467">
    <property type="entry name" value="His_kinase_dom"/>
</dbReference>
<feature type="domain" description="PAS" evidence="7">
    <location>
        <begin position="22"/>
        <end position="95"/>
    </location>
</feature>
<dbReference type="PANTHER" id="PTHR43065">
    <property type="entry name" value="SENSOR HISTIDINE KINASE"/>
    <property type="match status" value="1"/>
</dbReference>
<dbReference type="SUPFAM" id="SSF55785">
    <property type="entry name" value="PYP-like sensor domain (PAS domain)"/>
    <property type="match status" value="1"/>
</dbReference>
<gene>
    <name evidence="9" type="ORF">FW784_01325</name>
</gene>
<dbReference type="Pfam" id="PF00072">
    <property type="entry name" value="Response_reg"/>
    <property type="match status" value="1"/>
</dbReference>
<dbReference type="InterPro" id="IPR035965">
    <property type="entry name" value="PAS-like_dom_sf"/>
</dbReference>
<dbReference type="InterPro" id="IPR000014">
    <property type="entry name" value="PAS"/>
</dbReference>
<dbReference type="InterPro" id="IPR011006">
    <property type="entry name" value="CheY-like_superfamily"/>
</dbReference>
<dbReference type="InterPro" id="IPR001610">
    <property type="entry name" value="PAC"/>
</dbReference>
<dbReference type="InterPro" id="IPR003661">
    <property type="entry name" value="HisK_dim/P_dom"/>
</dbReference>
<dbReference type="AlphaFoldDB" id="A0A5D8ZFT5"/>
<dbReference type="Gene3D" id="3.40.50.2300">
    <property type="match status" value="1"/>
</dbReference>
<dbReference type="Pfam" id="PF00512">
    <property type="entry name" value="HisKA"/>
    <property type="match status" value="1"/>
</dbReference>
<protein>
    <recommendedName>
        <fullName evidence="2">histidine kinase</fullName>
        <ecNumber evidence="2">2.7.13.3</ecNumber>
    </recommendedName>
</protein>
<dbReference type="SUPFAM" id="SSF52172">
    <property type="entry name" value="CheY-like"/>
    <property type="match status" value="1"/>
</dbReference>
<dbReference type="Pfam" id="PF13426">
    <property type="entry name" value="PAS_9"/>
    <property type="match status" value="1"/>
</dbReference>
<dbReference type="SMART" id="SM00388">
    <property type="entry name" value="HisKA"/>
    <property type="match status" value="1"/>
</dbReference>
<comment type="caution">
    <text evidence="9">The sequence shown here is derived from an EMBL/GenBank/DDBJ whole genome shotgun (WGS) entry which is preliminary data.</text>
</comment>
<sequence length="519" mass="57520">MQGELQKFEGIRPTTELGLGESERQFRLLVQGVTDYAIYMLDTDGKIASWNAGGQRIKGYEAEEIIGQHFSRFYTDEDRVRNEPAHALETARTQGRFEKEGWRLRKDGTRFWAHVVIDPVYDDDGTHIGYAKVTRDISERREQQRALEVAQQAMLQAHRMEAIGQLTYGVAHDFNNLLTVITNSLDLIAVDTGDAQRVRRLIAGANRAAQRGSLLTRQLLAYSRQQTLRPEVHDLNALIYAAESVLRRGVGDNVEIELSLGRGIGEVSVDAPEFEAALLNLVVNARDSMPEGGRITLSTREHYQKDTEGRRSPGRYVLVTVDDTGTGMPPEIIEHAMEPFFTTKEVGKGSGLGLSQVYGFAVQSGGDVTIDSTPREGTTISFYLPVRSGSTSLHEGDTGAPVKVLLVEDDPDVQAMAIESLRYLGYAVLTADEGQAALDILSRDSEVEILFTDVVMPRGMSGVDLYREARKLRPELRVLLASGYARGQLPTIPDDCDFIPKPYRVEDLQKRLAALAPRG</sequence>
<evidence type="ECO:0000313" key="9">
    <source>
        <dbReference type="EMBL" id="TZF91534.1"/>
    </source>
</evidence>
<dbReference type="PROSITE" id="PS50113">
    <property type="entry name" value="PAC"/>
    <property type="match status" value="1"/>
</dbReference>
<evidence type="ECO:0000259" key="5">
    <source>
        <dbReference type="PROSITE" id="PS50109"/>
    </source>
</evidence>
<dbReference type="Gene3D" id="3.30.450.20">
    <property type="entry name" value="PAS domain"/>
    <property type="match status" value="1"/>
</dbReference>
<dbReference type="Gene3D" id="3.30.565.10">
    <property type="entry name" value="Histidine kinase-like ATPase, C-terminal domain"/>
    <property type="match status" value="1"/>
</dbReference>
<evidence type="ECO:0000256" key="3">
    <source>
        <dbReference type="ARBA" id="ARBA00022553"/>
    </source>
</evidence>
<dbReference type="Pfam" id="PF02518">
    <property type="entry name" value="HATPase_c"/>
    <property type="match status" value="1"/>
</dbReference>
<evidence type="ECO:0000256" key="2">
    <source>
        <dbReference type="ARBA" id="ARBA00012438"/>
    </source>
</evidence>
<feature type="modified residue" description="4-aspartylphosphate" evidence="4">
    <location>
        <position position="453"/>
    </location>
</feature>
<dbReference type="SMART" id="SM00387">
    <property type="entry name" value="HATPase_c"/>
    <property type="match status" value="1"/>
</dbReference>
<dbReference type="SMART" id="SM00448">
    <property type="entry name" value="REC"/>
    <property type="match status" value="1"/>
</dbReference>
<dbReference type="CDD" id="cd00082">
    <property type="entry name" value="HisKA"/>
    <property type="match status" value="1"/>
</dbReference>
<name>A0A5D8ZFT5_9GAMM</name>
<comment type="catalytic activity">
    <reaction evidence="1">
        <text>ATP + protein L-histidine = ADP + protein N-phospho-L-histidine.</text>
        <dbReference type="EC" id="2.7.13.3"/>
    </reaction>
</comment>
<evidence type="ECO:0000259" key="8">
    <source>
        <dbReference type="PROSITE" id="PS50113"/>
    </source>
</evidence>
<dbReference type="InterPro" id="IPR000700">
    <property type="entry name" value="PAS-assoc_C"/>
</dbReference>
<dbReference type="SMART" id="SM00086">
    <property type="entry name" value="PAC"/>
    <property type="match status" value="1"/>
</dbReference>
<dbReference type="InterPro" id="IPR036097">
    <property type="entry name" value="HisK_dim/P_sf"/>
</dbReference>
<dbReference type="OrthoDB" id="9770473at2"/>
<evidence type="ECO:0000256" key="4">
    <source>
        <dbReference type="PROSITE-ProRule" id="PRU00169"/>
    </source>
</evidence>
<feature type="domain" description="PAC" evidence="8">
    <location>
        <begin position="97"/>
        <end position="149"/>
    </location>
</feature>
<accession>A0A5D8ZFT5</accession>
<evidence type="ECO:0000259" key="6">
    <source>
        <dbReference type="PROSITE" id="PS50110"/>
    </source>
</evidence>
<dbReference type="SUPFAM" id="SSF47384">
    <property type="entry name" value="Homodimeric domain of signal transducing histidine kinase"/>
    <property type="match status" value="1"/>
</dbReference>
<dbReference type="PRINTS" id="PR00344">
    <property type="entry name" value="BCTRLSENSOR"/>
</dbReference>
<reference evidence="9 10" key="1">
    <citation type="submission" date="2019-08" db="EMBL/GenBank/DDBJ databases">
        <title>Draft genome sequence of Lysobacter sp. UKS-15.</title>
        <authorList>
            <person name="Im W.-T."/>
        </authorList>
    </citation>
    <scope>NUCLEOTIDE SEQUENCE [LARGE SCALE GENOMIC DNA]</scope>
    <source>
        <strain evidence="9 10">UKS-15</strain>
    </source>
</reference>
<dbReference type="InterPro" id="IPR036890">
    <property type="entry name" value="HATPase_C_sf"/>
</dbReference>
<dbReference type="InterPro" id="IPR004358">
    <property type="entry name" value="Sig_transdc_His_kin-like_C"/>
</dbReference>
<dbReference type="PANTHER" id="PTHR43065:SF49">
    <property type="entry name" value="HISTIDINE KINASE"/>
    <property type="match status" value="1"/>
</dbReference>
<dbReference type="NCBIfam" id="TIGR00229">
    <property type="entry name" value="sensory_box"/>
    <property type="match status" value="1"/>
</dbReference>
<dbReference type="PROSITE" id="PS50109">
    <property type="entry name" value="HIS_KIN"/>
    <property type="match status" value="1"/>
</dbReference>